<dbReference type="EMBL" id="CAJOBE010011727">
    <property type="protein sequence ID" value="CAF4137052.1"/>
    <property type="molecule type" value="Genomic_DNA"/>
</dbReference>
<protein>
    <submittedName>
        <fullName evidence="2">Uncharacterized protein</fullName>
    </submittedName>
</protein>
<sequence>MTTSHMYLVITTIVWMSKTSNRSNNIPNILFGVFGFERIDDIDKFLGEFQGAIMQDVLVKKISQNDETIEEFHFYTSTWKGWQGPLISKDNKITWEQVEHHNTMHETISDIHSVKESIENFKDLYENKTKSSTLVPLIHIVESFKYE</sequence>
<dbReference type="EMBL" id="CAJOAX010008618">
    <property type="protein sequence ID" value="CAF4038242.1"/>
    <property type="molecule type" value="Genomic_DNA"/>
</dbReference>
<evidence type="ECO:0000313" key="2">
    <source>
        <dbReference type="EMBL" id="CAF4137052.1"/>
    </source>
</evidence>
<comment type="caution">
    <text evidence="2">The sequence shown here is derived from an EMBL/GenBank/DDBJ whole genome shotgun (WGS) entry which is preliminary data.</text>
</comment>
<dbReference type="AlphaFoldDB" id="A0A819X5W8"/>
<organism evidence="2 3">
    <name type="scientific">Rotaria sordida</name>
    <dbReference type="NCBI Taxonomy" id="392033"/>
    <lineage>
        <taxon>Eukaryota</taxon>
        <taxon>Metazoa</taxon>
        <taxon>Spiralia</taxon>
        <taxon>Gnathifera</taxon>
        <taxon>Rotifera</taxon>
        <taxon>Eurotatoria</taxon>
        <taxon>Bdelloidea</taxon>
        <taxon>Philodinida</taxon>
        <taxon>Philodinidae</taxon>
        <taxon>Rotaria</taxon>
    </lineage>
</organism>
<dbReference type="Proteomes" id="UP000663874">
    <property type="component" value="Unassembled WGS sequence"/>
</dbReference>
<evidence type="ECO:0000313" key="1">
    <source>
        <dbReference type="EMBL" id="CAF4038242.1"/>
    </source>
</evidence>
<dbReference type="Proteomes" id="UP000663823">
    <property type="component" value="Unassembled WGS sequence"/>
</dbReference>
<name>A0A819X5W8_9BILA</name>
<proteinExistence type="predicted"/>
<gene>
    <name evidence="2" type="ORF">FNK824_LOCUS33013</name>
    <name evidence="1" type="ORF">OTI717_LOCUS30988</name>
</gene>
<accession>A0A819X5W8</accession>
<evidence type="ECO:0000313" key="3">
    <source>
        <dbReference type="Proteomes" id="UP000663874"/>
    </source>
</evidence>
<reference evidence="2" key="1">
    <citation type="submission" date="2021-02" db="EMBL/GenBank/DDBJ databases">
        <authorList>
            <person name="Nowell W R."/>
        </authorList>
    </citation>
    <scope>NUCLEOTIDE SEQUENCE</scope>
</reference>